<dbReference type="SUPFAM" id="SSF140453">
    <property type="entry name" value="EsxAB dimer-like"/>
    <property type="match status" value="1"/>
</dbReference>
<protein>
    <submittedName>
        <fullName evidence="1">WXG100 family type VII secretion target</fullName>
    </submittedName>
</protein>
<accession>A0A1H3L728</accession>
<dbReference type="NCBIfam" id="TIGR03930">
    <property type="entry name" value="WXG100_ESAT6"/>
    <property type="match status" value="1"/>
</dbReference>
<dbReference type="InterPro" id="IPR036689">
    <property type="entry name" value="ESAT-6-like_sf"/>
</dbReference>
<dbReference type="STRING" id="418495.SAMN05216215_103018"/>
<evidence type="ECO:0000313" key="2">
    <source>
        <dbReference type="Proteomes" id="UP000199529"/>
    </source>
</evidence>
<keyword evidence="2" id="KW-1185">Reference proteome</keyword>
<dbReference type="InterPro" id="IPR010310">
    <property type="entry name" value="T7SS_ESAT-6-like"/>
</dbReference>
<dbReference type="Gene3D" id="1.10.287.1060">
    <property type="entry name" value="ESAT-6-like"/>
    <property type="match status" value="1"/>
</dbReference>
<dbReference type="AlphaFoldDB" id="A0A1H3L728"/>
<dbReference type="Pfam" id="PF06013">
    <property type="entry name" value="WXG100"/>
    <property type="match status" value="1"/>
</dbReference>
<sequence length="115" mass="12380">MGIGQGTNSVDVVRMREAADRMDVSAGRAKAQKAEVEDAVGRLSSFTGTAADAYRGAMTEWYQNADTVINELEAMARKMRDSADDYERGHRDATNVADEAATFIRSQSATGLTGL</sequence>
<dbReference type="EMBL" id="FNOK01000030">
    <property type="protein sequence ID" value="SDY59695.1"/>
    <property type="molecule type" value="Genomic_DNA"/>
</dbReference>
<organism evidence="1 2">
    <name type="scientific">Saccharopolyspora shandongensis</name>
    <dbReference type="NCBI Taxonomy" id="418495"/>
    <lineage>
        <taxon>Bacteria</taxon>
        <taxon>Bacillati</taxon>
        <taxon>Actinomycetota</taxon>
        <taxon>Actinomycetes</taxon>
        <taxon>Pseudonocardiales</taxon>
        <taxon>Pseudonocardiaceae</taxon>
        <taxon>Saccharopolyspora</taxon>
    </lineage>
</organism>
<proteinExistence type="predicted"/>
<gene>
    <name evidence="1" type="ORF">SAMN05216215_103018</name>
</gene>
<evidence type="ECO:0000313" key="1">
    <source>
        <dbReference type="EMBL" id="SDY59695.1"/>
    </source>
</evidence>
<dbReference type="Proteomes" id="UP000199529">
    <property type="component" value="Unassembled WGS sequence"/>
</dbReference>
<reference evidence="2" key="1">
    <citation type="submission" date="2016-10" db="EMBL/GenBank/DDBJ databases">
        <authorList>
            <person name="Varghese N."/>
            <person name="Submissions S."/>
        </authorList>
    </citation>
    <scope>NUCLEOTIDE SEQUENCE [LARGE SCALE GENOMIC DNA]</scope>
    <source>
        <strain evidence="2">CGMCC 4.3530</strain>
    </source>
</reference>
<name>A0A1H3L728_9PSEU</name>